<evidence type="ECO:0000256" key="2">
    <source>
        <dbReference type="SAM" id="Phobius"/>
    </source>
</evidence>
<accession>A0ABZ2ZX65</accession>
<dbReference type="InterPro" id="IPR025327">
    <property type="entry name" value="DUF4233"/>
</dbReference>
<name>A0ABZ2ZX65_9MICC</name>
<evidence type="ECO:0000313" key="4">
    <source>
        <dbReference type="Proteomes" id="UP001448858"/>
    </source>
</evidence>
<dbReference type="Pfam" id="PF14017">
    <property type="entry name" value="DUF4233"/>
    <property type="match status" value="1"/>
</dbReference>
<dbReference type="EMBL" id="CP151657">
    <property type="protein sequence ID" value="WZP16798.1"/>
    <property type="molecule type" value="Genomic_DNA"/>
</dbReference>
<gene>
    <name evidence="3" type="ORF">AAE021_04285</name>
</gene>
<evidence type="ECO:0000256" key="1">
    <source>
        <dbReference type="SAM" id="MobiDB-lite"/>
    </source>
</evidence>
<proteinExistence type="predicted"/>
<keyword evidence="4" id="KW-1185">Reference proteome</keyword>
<feature type="compositionally biased region" description="Basic and acidic residues" evidence="1">
    <location>
        <begin position="127"/>
        <end position="144"/>
    </location>
</feature>
<dbReference type="RefSeq" id="WP_342024399.1">
    <property type="nucleotide sequence ID" value="NZ_CP151657.1"/>
</dbReference>
<evidence type="ECO:0000313" key="3">
    <source>
        <dbReference type="EMBL" id="WZP16798.1"/>
    </source>
</evidence>
<feature type="transmembrane region" description="Helical" evidence="2">
    <location>
        <begin position="83"/>
        <end position="116"/>
    </location>
</feature>
<feature type="transmembrane region" description="Helical" evidence="2">
    <location>
        <begin position="21"/>
        <end position="47"/>
    </location>
</feature>
<keyword evidence="2" id="KW-0472">Membrane</keyword>
<sequence>MAKLTKAQREWRPGMPKKRRSIRIMFASVVLTLEAFLVLFATLAVFGLQRDELSPAIIFGGGLVLFAALIGTCAFLSKPAGPVIGWILQLAIIATGFVQPEMFLVGAIFAATWWYALKTGMRLDRENRQRDREQAEWEKAHPEGSEGSGAPGTAGEAATD</sequence>
<protein>
    <submittedName>
        <fullName evidence="3">DUF4233 domain-containing protein</fullName>
    </submittedName>
</protein>
<organism evidence="3 4">
    <name type="scientific">Arthrobacter citreus</name>
    <dbReference type="NCBI Taxonomy" id="1670"/>
    <lineage>
        <taxon>Bacteria</taxon>
        <taxon>Bacillati</taxon>
        <taxon>Actinomycetota</taxon>
        <taxon>Actinomycetes</taxon>
        <taxon>Micrococcales</taxon>
        <taxon>Micrococcaceae</taxon>
        <taxon>Arthrobacter</taxon>
    </lineage>
</organism>
<feature type="transmembrane region" description="Helical" evidence="2">
    <location>
        <begin position="53"/>
        <end position="76"/>
    </location>
</feature>
<keyword evidence="2" id="KW-1133">Transmembrane helix</keyword>
<reference evidence="3 4" key="1">
    <citation type="submission" date="2024-04" db="EMBL/GenBank/DDBJ databases">
        <title>Arthrobacter sp. from Plains bison fecal sample.</title>
        <authorList>
            <person name="Ruzzini A."/>
        </authorList>
    </citation>
    <scope>NUCLEOTIDE SEQUENCE [LARGE SCALE GENOMIC DNA]</scope>
    <source>
        <strain evidence="3 4">EINP1</strain>
    </source>
</reference>
<dbReference type="Proteomes" id="UP001448858">
    <property type="component" value="Chromosome"/>
</dbReference>
<feature type="region of interest" description="Disordered" evidence="1">
    <location>
        <begin position="127"/>
        <end position="160"/>
    </location>
</feature>
<keyword evidence="2" id="KW-0812">Transmembrane</keyword>